<protein>
    <submittedName>
        <fullName evidence="2">Uncharacterized protein</fullName>
    </submittedName>
</protein>
<sequence length="268" mass="27280">MTRVLLASTLLLASAVAARADIPVEDAEQLTQKIQTSALTTTLVPVQQKQRDGQKGIDCATHTGQKGAVQNNTATPNSSAGAAAVQSYDSQMRTTPATNATGPTLATQNFGSATGDVVAGNMAAQATIHSNGPTYKNASVLIGGSPTIMAGYDQNSSGGTQNGLSWNQVLATANLLVSAYNAINMMRVSQASQAARGMSFTSFASGSGLLPGNAICGAGYRGSGTANSPCILASSPFCQSLLDGGCVERRVADALGNVTVYLERAQSQ</sequence>
<evidence type="ECO:0000256" key="1">
    <source>
        <dbReference type="SAM" id="SignalP"/>
    </source>
</evidence>
<keyword evidence="1" id="KW-0732">Signal</keyword>
<dbReference type="Proteomes" id="UP001317629">
    <property type="component" value="Plasmid pSS37A-Re-3"/>
</dbReference>
<name>A0ABM8EEX9_9HYPH</name>
<proteinExistence type="predicted"/>
<evidence type="ECO:0000313" key="3">
    <source>
        <dbReference type="Proteomes" id="UP001317629"/>
    </source>
</evidence>
<geneLocation type="plasmid" evidence="2 3">
    <name>pSS37A-Re-3</name>
</geneLocation>
<evidence type="ECO:0000313" key="2">
    <source>
        <dbReference type="EMBL" id="BDV36578.1"/>
    </source>
</evidence>
<keyword evidence="3" id="KW-1185">Reference proteome</keyword>
<dbReference type="RefSeq" id="WP_281932782.1">
    <property type="nucleotide sequence ID" value="NZ_AP027145.1"/>
</dbReference>
<reference evidence="2 3" key="1">
    <citation type="journal article" date="2023" name="Int. J. Syst. Evol. Microbiol.">
        <title>Methylocystis iwaonis sp. nov., a type II methane-oxidizing bacterium from surface soil of a rice paddy field in Japan, and emended description of the genus Methylocystis (ex Whittenbury et al. 1970) Bowman et al. 1993.</title>
        <authorList>
            <person name="Kaise H."/>
            <person name="Sawadogo J.B."/>
            <person name="Alam M.S."/>
            <person name="Ueno C."/>
            <person name="Dianou D."/>
            <person name="Shinjo R."/>
            <person name="Asakawa S."/>
        </authorList>
    </citation>
    <scope>NUCLEOTIDE SEQUENCE [LARGE SCALE GENOMIC DNA]</scope>
    <source>
        <strain evidence="2 3">SS37A-Re</strain>
    </source>
</reference>
<accession>A0ABM8EEX9</accession>
<gene>
    <name evidence="2" type="ORF">SS37A_41080</name>
</gene>
<feature type="signal peptide" evidence="1">
    <location>
        <begin position="1"/>
        <end position="20"/>
    </location>
</feature>
<keyword evidence="2" id="KW-0614">Plasmid</keyword>
<feature type="chain" id="PRO_5046295122" evidence="1">
    <location>
        <begin position="21"/>
        <end position="268"/>
    </location>
</feature>
<organism evidence="2 3">
    <name type="scientific">Methylocystis iwaonis</name>
    <dbReference type="NCBI Taxonomy" id="2885079"/>
    <lineage>
        <taxon>Bacteria</taxon>
        <taxon>Pseudomonadati</taxon>
        <taxon>Pseudomonadota</taxon>
        <taxon>Alphaproteobacteria</taxon>
        <taxon>Hyphomicrobiales</taxon>
        <taxon>Methylocystaceae</taxon>
        <taxon>Methylocystis</taxon>
    </lineage>
</organism>
<dbReference type="EMBL" id="AP027145">
    <property type="protein sequence ID" value="BDV36578.1"/>
    <property type="molecule type" value="Genomic_DNA"/>
</dbReference>